<evidence type="ECO:0000313" key="3">
    <source>
        <dbReference type="Proteomes" id="UP000708208"/>
    </source>
</evidence>
<evidence type="ECO:0000256" key="1">
    <source>
        <dbReference type="SAM" id="MobiDB-lite"/>
    </source>
</evidence>
<comment type="caution">
    <text evidence="2">The sequence shown here is derived from an EMBL/GenBank/DDBJ whole genome shotgun (WGS) entry which is preliminary data.</text>
</comment>
<protein>
    <submittedName>
        <fullName evidence="2">Uncharacterized protein</fullName>
    </submittedName>
</protein>
<organism evidence="2 3">
    <name type="scientific">Allacma fusca</name>
    <dbReference type="NCBI Taxonomy" id="39272"/>
    <lineage>
        <taxon>Eukaryota</taxon>
        <taxon>Metazoa</taxon>
        <taxon>Ecdysozoa</taxon>
        <taxon>Arthropoda</taxon>
        <taxon>Hexapoda</taxon>
        <taxon>Collembola</taxon>
        <taxon>Symphypleona</taxon>
        <taxon>Sminthuridae</taxon>
        <taxon>Allacma</taxon>
    </lineage>
</organism>
<dbReference type="EMBL" id="CAJVCH010048082">
    <property type="protein sequence ID" value="CAG7717718.1"/>
    <property type="molecule type" value="Genomic_DNA"/>
</dbReference>
<proteinExistence type="predicted"/>
<evidence type="ECO:0000313" key="2">
    <source>
        <dbReference type="EMBL" id="CAG7717718.1"/>
    </source>
</evidence>
<reference evidence="2" key="1">
    <citation type="submission" date="2021-06" db="EMBL/GenBank/DDBJ databases">
        <authorList>
            <person name="Hodson N. C."/>
            <person name="Mongue J. A."/>
            <person name="Jaron S. K."/>
        </authorList>
    </citation>
    <scope>NUCLEOTIDE SEQUENCE</scope>
</reference>
<dbReference type="Proteomes" id="UP000708208">
    <property type="component" value="Unassembled WGS sequence"/>
</dbReference>
<name>A0A8J2JCI0_9HEXA</name>
<gene>
    <name evidence="2" type="ORF">AFUS01_LOCUS7158</name>
</gene>
<feature type="region of interest" description="Disordered" evidence="1">
    <location>
        <begin position="1"/>
        <end position="24"/>
    </location>
</feature>
<sequence length="81" mass="9009">MLLSKTVIPGTVSLPGSDSKPGSEKYPAWRYIFQESRMSNVDYCSGSWDGLRRVTNIGHCALYKFRCVVVSEGPNFCASQE</sequence>
<accession>A0A8J2JCI0</accession>
<keyword evidence="3" id="KW-1185">Reference proteome</keyword>
<dbReference type="AlphaFoldDB" id="A0A8J2JCI0"/>